<name>A0A423PTD6_9GAMM</name>
<evidence type="ECO:0000256" key="4">
    <source>
        <dbReference type="ARBA" id="ARBA00023136"/>
    </source>
</evidence>
<feature type="transmembrane region" description="Helical" evidence="5">
    <location>
        <begin position="296"/>
        <end position="318"/>
    </location>
</feature>
<dbReference type="InterPro" id="IPR011701">
    <property type="entry name" value="MFS"/>
</dbReference>
<dbReference type="Gene3D" id="1.20.1250.20">
    <property type="entry name" value="MFS general substrate transporter like domains"/>
    <property type="match status" value="2"/>
</dbReference>
<evidence type="ECO:0000256" key="3">
    <source>
        <dbReference type="ARBA" id="ARBA00022989"/>
    </source>
</evidence>
<feature type="transmembrane region" description="Helical" evidence="5">
    <location>
        <begin position="144"/>
        <end position="166"/>
    </location>
</feature>
<dbReference type="GO" id="GO:0022857">
    <property type="term" value="F:transmembrane transporter activity"/>
    <property type="evidence" value="ECO:0007669"/>
    <property type="project" value="InterPro"/>
</dbReference>
<dbReference type="InterPro" id="IPR005829">
    <property type="entry name" value="Sugar_transporter_CS"/>
</dbReference>
<evidence type="ECO:0000256" key="2">
    <source>
        <dbReference type="ARBA" id="ARBA00022692"/>
    </source>
</evidence>
<sequence length="412" mass="42637">MRRRWTTLPRDTRLLLAARAARSVGQGALIVAFALYLDALGWSAPAIGALFTAGLLIDTALIVALGPASDRLGRRGFLLAYEAAQAAAAVTALCTAAPAALAIAAVVGGFGRGANGSSGPFAPIELSWLSQALPRRERGRVYSLNMAIGFSGMGIGALLGAGPALLGELLPGPLAYRPLFALVLAGSLVCLVLIALARDAPAAALQATTARTAADAEADRATRRSENALMRWLFGVNALNGIAIGLVGPLMTYWFAVRFGRGPADIGPVMALAYGVTAVSSLFAGRLVDRIGVVRAVVWMRSLGLAILLVLPLVPSFWMAAALHVARSALNRGTAGARQALTVSLVRPHRRGAAVSTGSVAIQLPRAIGPLFAGLLFGGGMLAAPFYIAAGFFGAYIYAYQRVFSAHDPTRG</sequence>
<dbReference type="PANTHER" id="PTHR23520">
    <property type="entry name" value="TRANSPORTER, PUTATIVE (AFU_ORTHOLOGUE AFUA_3G04000)-RELATED"/>
    <property type="match status" value="1"/>
</dbReference>
<evidence type="ECO:0000256" key="1">
    <source>
        <dbReference type="ARBA" id="ARBA00004141"/>
    </source>
</evidence>
<accession>A0A423PTD6</accession>
<feature type="transmembrane region" description="Helical" evidence="5">
    <location>
        <begin position="178"/>
        <end position="197"/>
    </location>
</feature>
<keyword evidence="4 5" id="KW-0472">Membrane</keyword>
<dbReference type="AlphaFoldDB" id="A0A423PTD6"/>
<feature type="transmembrane region" description="Helical" evidence="5">
    <location>
        <begin position="43"/>
        <end position="65"/>
    </location>
</feature>
<feature type="transmembrane region" description="Helical" evidence="5">
    <location>
        <begin position="20"/>
        <end position="37"/>
    </location>
</feature>
<feature type="transmembrane region" description="Helical" evidence="5">
    <location>
        <begin position="266"/>
        <end position="284"/>
    </location>
</feature>
<dbReference type="PROSITE" id="PS51318">
    <property type="entry name" value="TAT"/>
    <property type="match status" value="1"/>
</dbReference>
<dbReference type="GO" id="GO:0016020">
    <property type="term" value="C:membrane"/>
    <property type="evidence" value="ECO:0007669"/>
    <property type="project" value="UniProtKB-SubCell"/>
</dbReference>
<reference evidence="7 8" key="1">
    <citation type="submission" date="2013-10" db="EMBL/GenBank/DDBJ databases">
        <title>Salinisphaera orenii MK-B5 Genome Sequencing.</title>
        <authorList>
            <person name="Lai Q."/>
            <person name="Li C."/>
            <person name="Shao Z."/>
        </authorList>
    </citation>
    <scope>NUCLEOTIDE SEQUENCE [LARGE SCALE GENOMIC DNA]</scope>
    <source>
        <strain evidence="7 8">MK-B5</strain>
    </source>
</reference>
<evidence type="ECO:0000259" key="6">
    <source>
        <dbReference type="PROSITE" id="PS50850"/>
    </source>
</evidence>
<dbReference type="PROSITE" id="PS00216">
    <property type="entry name" value="SUGAR_TRANSPORT_1"/>
    <property type="match status" value="1"/>
</dbReference>
<dbReference type="PROSITE" id="PS50850">
    <property type="entry name" value="MFS"/>
    <property type="match status" value="1"/>
</dbReference>
<protein>
    <submittedName>
        <fullName evidence="7">MFS transporter</fullName>
    </submittedName>
</protein>
<dbReference type="EMBL" id="AYKH01000007">
    <property type="protein sequence ID" value="ROO28857.1"/>
    <property type="molecule type" value="Genomic_DNA"/>
</dbReference>
<organism evidence="7 8">
    <name type="scientific">Salinisphaera orenii MK-B5</name>
    <dbReference type="NCBI Taxonomy" id="856730"/>
    <lineage>
        <taxon>Bacteria</taxon>
        <taxon>Pseudomonadati</taxon>
        <taxon>Pseudomonadota</taxon>
        <taxon>Gammaproteobacteria</taxon>
        <taxon>Salinisphaerales</taxon>
        <taxon>Salinisphaeraceae</taxon>
        <taxon>Salinisphaera</taxon>
    </lineage>
</organism>
<evidence type="ECO:0000313" key="7">
    <source>
        <dbReference type="EMBL" id="ROO28857.1"/>
    </source>
</evidence>
<keyword evidence="2 5" id="KW-0812">Transmembrane</keyword>
<comment type="caution">
    <text evidence="7">The sequence shown here is derived from an EMBL/GenBank/DDBJ whole genome shotgun (WGS) entry which is preliminary data.</text>
</comment>
<dbReference type="InterPro" id="IPR006311">
    <property type="entry name" value="TAT_signal"/>
</dbReference>
<keyword evidence="8" id="KW-1185">Reference proteome</keyword>
<dbReference type="InterPro" id="IPR020846">
    <property type="entry name" value="MFS_dom"/>
</dbReference>
<feature type="domain" description="Major facilitator superfamily (MFS) profile" evidence="6">
    <location>
        <begin position="1"/>
        <end position="402"/>
    </location>
</feature>
<keyword evidence="3 5" id="KW-1133">Transmembrane helix</keyword>
<dbReference type="PANTHER" id="PTHR23520:SF5">
    <property type="entry name" value="TRANSPORTER, PUTATIVE (AFU_ORTHOLOGUE AFUA_3G04000)-RELATED"/>
    <property type="match status" value="1"/>
</dbReference>
<comment type="subcellular location">
    <subcellularLocation>
        <location evidence="1">Membrane</location>
        <topology evidence="1">Multi-pass membrane protein</topology>
    </subcellularLocation>
</comment>
<evidence type="ECO:0000313" key="8">
    <source>
        <dbReference type="Proteomes" id="UP000283993"/>
    </source>
</evidence>
<feature type="transmembrane region" description="Helical" evidence="5">
    <location>
        <begin position="232"/>
        <end position="254"/>
    </location>
</feature>
<dbReference type="RefSeq" id="WP_123630474.1">
    <property type="nucleotide sequence ID" value="NZ_AYKH01000007.1"/>
</dbReference>
<feature type="transmembrane region" description="Helical" evidence="5">
    <location>
        <begin position="371"/>
        <end position="399"/>
    </location>
</feature>
<evidence type="ECO:0000256" key="5">
    <source>
        <dbReference type="SAM" id="Phobius"/>
    </source>
</evidence>
<dbReference type="Proteomes" id="UP000283993">
    <property type="component" value="Unassembled WGS sequence"/>
</dbReference>
<proteinExistence type="predicted"/>
<gene>
    <name evidence="7" type="ORF">SAOR_05005</name>
</gene>
<dbReference type="Pfam" id="PF07690">
    <property type="entry name" value="MFS_1"/>
    <property type="match status" value="2"/>
</dbReference>
<dbReference type="SUPFAM" id="SSF103473">
    <property type="entry name" value="MFS general substrate transporter"/>
    <property type="match status" value="1"/>
</dbReference>
<dbReference type="InterPro" id="IPR036259">
    <property type="entry name" value="MFS_trans_sf"/>
</dbReference>